<proteinExistence type="inferred from homology"/>
<dbReference type="InterPro" id="IPR012337">
    <property type="entry name" value="RNaseH-like_sf"/>
</dbReference>
<dbReference type="InterPro" id="IPR054353">
    <property type="entry name" value="IstA-like_C"/>
</dbReference>
<dbReference type="Pfam" id="PF22483">
    <property type="entry name" value="Mu-transpos_C_2"/>
    <property type="match status" value="1"/>
</dbReference>
<evidence type="ECO:0000313" key="4">
    <source>
        <dbReference type="EMBL" id="DAD76995.1"/>
    </source>
</evidence>
<keyword evidence="2" id="KW-0229">DNA integration</keyword>
<sequence length="430" mass="50561">MIIKTNIITDITVDSVNDLHKLQPFLEDCTLKINKSQIARELDVNRKTVDKYLTGFQKADTRDKPNCLTDHLDLIAELLSDRNEQMFYYKRILWQYLVDNHRYVGSYTNFVKSLMKYPELNDYFCKQRQSNTNQVHLRYETDMGHQAQLDWKESIDFVLDSGEKIMINVFVYLLSYSRLRIYRLSMGKTQDILFTFLDDAFATLGGIPNEILCDNMKTIMDQARTEYTKGKVNTRFQQFADDYGFKVKPCIAGRPQTKAKVEAPMKILDEIRAYSGTLSYSGLHELVERINNRVNMQVHQGTGRIPLMYFQKERAFLHDLPKDTIRKPYQLTTNTVKVNTSSMITYRNKQYSAPPEYVGKSITYQIYDGYLHAYFNTKLIALHRLSESMLNYHMDHYEAIARKSHSFQEENIREYAAQNLKLIGEMYQYE</sequence>
<dbReference type="GO" id="GO:0003676">
    <property type="term" value="F:nucleic acid binding"/>
    <property type="evidence" value="ECO:0007669"/>
    <property type="project" value="InterPro"/>
</dbReference>
<evidence type="ECO:0000256" key="1">
    <source>
        <dbReference type="ARBA" id="ARBA00009277"/>
    </source>
</evidence>
<dbReference type="PANTHER" id="PTHR35004:SF7">
    <property type="entry name" value="INTEGRASE PROTEIN"/>
    <property type="match status" value="1"/>
</dbReference>
<reference evidence="4" key="1">
    <citation type="journal article" date="2021" name="Proc. Natl. Acad. Sci. U.S.A.">
        <title>A Catalog of Tens of Thousands of Viruses from Human Metagenomes Reveals Hidden Associations with Chronic Diseases.</title>
        <authorList>
            <person name="Tisza M.J."/>
            <person name="Buck C.B."/>
        </authorList>
    </citation>
    <scope>NUCLEOTIDE SEQUENCE</scope>
    <source>
        <strain evidence="4">Ctquf9</strain>
    </source>
</reference>
<protein>
    <submittedName>
        <fullName evidence="4">Transposase</fullName>
    </submittedName>
</protein>
<feature type="domain" description="Integrase catalytic" evidence="3">
    <location>
        <begin position="138"/>
        <end position="314"/>
    </location>
</feature>
<evidence type="ECO:0000259" key="3">
    <source>
        <dbReference type="PROSITE" id="PS50994"/>
    </source>
</evidence>
<dbReference type="InterPro" id="IPR036397">
    <property type="entry name" value="RNaseH_sf"/>
</dbReference>
<dbReference type="Gene3D" id="3.30.420.10">
    <property type="entry name" value="Ribonuclease H-like superfamily/Ribonuclease H"/>
    <property type="match status" value="1"/>
</dbReference>
<evidence type="ECO:0000256" key="2">
    <source>
        <dbReference type="ARBA" id="ARBA00022908"/>
    </source>
</evidence>
<dbReference type="EMBL" id="BK014815">
    <property type="protein sequence ID" value="DAD76995.1"/>
    <property type="molecule type" value="Genomic_DNA"/>
</dbReference>
<dbReference type="InterPro" id="IPR001584">
    <property type="entry name" value="Integrase_cat-core"/>
</dbReference>
<organism evidence="4">
    <name type="scientific">Siphoviridae sp. ctquf9</name>
    <dbReference type="NCBI Taxonomy" id="2826470"/>
    <lineage>
        <taxon>Viruses</taxon>
        <taxon>Duplodnaviria</taxon>
        <taxon>Heunggongvirae</taxon>
        <taxon>Uroviricota</taxon>
        <taxon>Caudoviricetes</taxon>
    </lineage>
</organism>
<comment type="similarity">
    <text evidence="1">Belongs to the transposase IS21/IS408/IS1162 family.</text>
</comment>
<dbReference type="SUPFAM" id="SSF53098">
    <property type="entry name" value="Ribonuclease H-like"/>
    <property type="match status" value="1"/>
</dbReference>
<dbReference type="NCBIfam" id="NF033546">
    <property type="entry name" value="transpos_IS21"/>
    <property type="match status" value="1"/>
</dbReference>
<dbReference type="Pfam" id="PF00665">
    <property type="entry name" value="rve"/>
    <property type="match status" value="1"/>
</dbReference>
<dbReference type="GO" id="GO:0015074">
    <property type="term" value="P:DNA integration"/>
    <property type="evidence" value="ECO:0007669"/>
    <property type="project" value="UniProtKB-KW"/>
</dbReference>
<dbReference type="PANTHER" id="PTHR35004">
    <property type="entry name" value="TRANSPOSASE RV3428C-RELATED"/>
    <property type="match status" value="1"/>
</dbReference>
<name>A0A8S5M4N9_9CAUD</name>
<accession>A0A8S5M4N9</accession>
<dbReference type="PROSITE" id="PS50994">
    <property type="entry name" value="INTEGRASE"/>
    <property type="match status" value="1"/>
</dbReference>